<evidence type="ECO:0000313" key="2">
    <source>
        <dbReference type="Proteomes" id="UP000051861"/>
    </source>
</evidence>
<accession>A0A0S7Y5V0</accession>
<dbReference type="Pfam" id="PF13686">
    <property type="entry name" value="DrsE_2"/>
    <property type="match status" value="1"/>
</dbReference>
<evidence type="ECO:0000313" key="1">
    <source>
        <dbReference type="EMBL" id="KPJ69641.1"/>
    </source>
</evidence>
<sequence length="117" mass="12468">MAKVAITVNGAEPVNVFPPFILGSSAVASGDDLIIFFCPGGAPAMVKGVIEKMEGKGLPNLLELYEGVRNLGGKIYVCELALDAKDLKKEDFRDGIEIIGATTFINEIKDATITFSF</sequence>
<dbReference type="Proteomes" id="UP000051861">
    <property type="component" value="Unassembled WGS sequence"/>
</dbReference>
<dbReference type="AlphaFoldDB" id="A0A0S7Y5V0"/>
<dbReference type="SUPFAM" id="SSF75169">
    <property type="entry name" value="DsrEFH-like"/>
    <property type="match status" value="1"/>
</dbReference>
<reference evidence="1 2" key="1">
    <citation type="journal article" date="2015" name="Microbiome">
        <title>Genomic resolution of linkages in carbon, nitrogen, and sulfur cycling among widespread estuary sediment bacteria.</title>
        <authorList>
            <person name="Baker B.J."/>
            <person name="Lazar C.S."/>
            <person name="Teske A.P."/>
            <person name="Dick G.J."/>
        </authorList>
    </citation>
    <scope>NUCLEOTIDE SEQUENCE [LARGE SCALE GENOMIC DNA]</scope>
    <source>
        <strain evidence="1">DG_54_3</strain>
    </source>
</reference>
<name>A0A0S7Y5V0_UNCSA</name>
<gene>
    <name evidence="1" type="ORF">AMJ44_03020</name>
</gene>
<dbReference type="EMBL" id="LIZX01000018">
    <property type="protein sequence ID" value="KPJ69641.1"/>
    <property type="molecule type" value="Genomic_DNA"/>
</dbReference>
<dbReference type="PANTHER" id="PTHR34655">
    <property type="entry name" value="CONSERVED WITHIN P. AEROPHILUM"/>
    <property type="match status" value="1"/>
</dbReference>
<protein>
    <submittedName>
        <fullName evidence="1">Peroxiredoxin</fullName>
    </submittedName>
</protein>
<proteinExistence type="predicted"/>
<dbReference type="InterPro" id="IPR032836">
    <property type="entry name" value="DsrE2-like"/>
</dbReference>
<organism evidence="1 2">
    <name type="scientific">candidate division WOR-1 bacterium DG_54_3</name>
    <dbReference type="NCBI Taxonomy" id="1703775"/>
    <lineage>
        <taxon>Bacteria</taxon>
        <taxon>Bacillati</taxon>
        <taxon>Saganbacteria</taxon>
    </lineage>
</organism>
<dbReference type="Gene3D" id="3.40.1260.10">
    <property type="entry name" value="DsrEFH-like"/>
    <property type="match status" value="1"/>
</dbReference>
<comment type="caution">
    <text evidence="1">The sequence shown here is derived from an EMBL/GenBank/DDBJ whole genome shotgun (WGS) entry which is preliminary data.</text>
</comment>
<dbReference type="PANTHER" id="PTHR34655:SF2">
    <property type="entry name" value="PEROXIREDOXIN FAMILY PROTEIN"/>
    <property type="match status" value="1"/>
</dbReference>
<dbReference type="InterPro" id="IPR027396">
    <property type="entry name" value="DsrEFH-like"/>
</dbReference>